<dbReference type="OrthoDB" id="882119at2"/>
<organism evidence="5 6">
    <name type="scientific">Agrococcus jejuensis</name>
    <dbReference type="NCBI Taxonomy" id="399736"/>
    <lineage>
        <taxon>Bacteria</taxon>
        <taxon>Bacillati</taxon>
        <taxon>Actinomycetota</taxon>
        <taxon>Actinomycetes</taxon>
        <taxon>Micrococcales</taxon>
        <taxon>Microbacteriaceae</taxon>
        <taxon>Agrococcus</taxon>
    </lineage>
</organism>
<dbReference type="Pfam" id="PF05495">
    <property type="entry name" value="zf-CHY"/>
    <property type="match status" value="1"/>
</dbReference>
<keyword evidence="1" id="KW-0479">Metal-binding</keyword>
<dbReference type="GO" id="GO:0045041">
    <property type="term" value="P:protein import into mitochondrial intermembrane space"/>
    <property type="evidence" value="ECO:0007669"/>
    <property type="project" value="TreeGrafter"/>
</dbReference>
<feature type="domain" description="CHY-type" evidence="4">
    <location>
        <begin position="12"/>
        <end position="92"/>
    </location>
</feature>
<reference evidence="6" key="1">
    <citation type="submission" date="2016-10" db="EMBL/GenBank/DDBJ databases">
        <authorList>
            <person name="Varghese N."/>
            <person name="Submissions S."/>
        </authorList>
    </citation>
    <scope>NUCLEOTIDE SEQUENCE [LARGE SCALE GENOMIC DNA]</scope>
    <source>
        <strain evidence="6">DSM 22002</strain>
    </source>
</reference>
<dbReference type="PIRSF" id="PIRSF017292">
    <property type="entry name" value="UCP017292_Znf_CHY"/>
    <property type="match status" value="1"/>
</dbReference>
<dbReference type="InterPro" id="IPR052604">
    <property type="entry name" value="Mito_Tim_assembly_helper"/>
</dbReference>
<name>A0A1G8G9L0_9MICO</name>
<keyword evidence="3" id="KW-0862">Zinc</keyword>
<protein>
    <submittedName>
        <fullName evidence="5">Uncharacterized protein, contains Zn-finger domain of CHY type</fullName>
    </submittedName>
</protein>
<evidence type="ECO:0000313" key="6">
    <source>
        <dbReference type="Proteomes" id="UP000198822"/>
    </source>
</evidence>
<keyword evidence="2" id="KW-0863">Zinc-finger</keyword>
<dbReference type="InterPro" id="IPR037274">
    <property type="entry name" value="Znf_CHY_sf"/>
</dbReference>
<evidence type="ECO:0000313" key="5">
    <source>
        <dbReference type="EMBL" id="SDH91062.1"/>
    </source>
</evidence>
<keyword evidence="6" id="KW-1185">Reference proteome</keyword>
<evidence type="ECO:0000259" key="4">
    <source>
        <dbReference type="PROSITE" id="PS51266"/>
    </source>
</evidence>
<dbReference type="RefSeq" id="WP_092506010.1">
    <property type="nucleotide sequence ID" value="NZ_LT629695.1"/>
</dbReference>
<dbReference type="InterPro" id="IPR008913">
    <property type="entry name" value="Znf_CHY"/>
</dbReference>
<sequence length="113" mass="12174">MSQQRPPVLGPVVDDETRCIHWSSPLDVVAMRFACCRAYYPCDACHEQAADHLIATWPADARDEIGAMCGVCGHELTIAEYGLAAACPACSAPFNPGCALHWPRYFDGPPPAA</sequence>
<dbReference type="PANTHER" id="PTHR28082">
    <property type="entry name" value="ZINC FINGER PROTEIN"/>
    <property type="match status" value="1"/>
</dbReference>
<dbReference type="Proteomes" id="UP000198822">
    <property type="component" value="Chromosome I"/>
</dbReference>
<evidence type="ECO:0000256" key="2">
    <source>
        <dbReference type="ARBA" id="ARBA00022771"/>
    </source>
</evidence>
<dbReference type="InterPro" id="IPR016694">
    <property type="entry name" value="UCP017292"/>
</dbReference>
<dbReference type="EMBL" id="LT629695">
    <property type="protein sequence ID" value="SDH91062.1"/>
    <property type="molecule type" value="Genomic_DNA"/>
</dbReference>
<accession>A0A1G8G9L0</accession>
<dbReference type="PANTHER" id="PTHR28082:SF1">
    <property type="entry name" value="HELPER OF TIM PROTEIN 13"/>
    <property type="match status" value="1"/>
</dbReference>
<dbReference type="PROSITE" id="PS51266">
    <property type="entry name" value="ZF_CHY"/>
    <property type="match status" value="1"/>
</dbReference>
<dbReference type="GO" id="GO:0008270">
    <property type="term" value="F:zinc ion binding"/>
    <property type="evidence" value="ECO:0007669"/>
    <property type="project" value="UniProtKB-KW"/>
</dbReference>
<dbReference type="SUPFAM" id="SSF161219">
    <property type="entry name" value="CHY zinc finger-like"/>
    <property type="match status" value="1"/>
</dbReference>
<gene>
    <name evidence="5" type="ORF">SAMN04489720_2820</name>
</gene>
<dbReference type="AlphaFoldDB" id="A0A1G8G9L0"/>
<evidence type="ECO:0000256" key="3">
    <source>
        <dbReference type="ARBA" id="ARBA00022833"/>
    </source>
</evidence>
<evidence type="ECO:0000256" key="1">
    <source>
        <dbReference type="ARBA" id="ARBA00022723"/>
    </source>
</evidence>
<proteinExistence type="predicted"/>